<organism evidence="1 2">
    <name type="scientific">[Candida] arabinofermentans NRRL YB-2248</name>
    <dbReference type="NCBI Taxonomy" id="983967"/>
    <lineage>
        <taxon>Eukaryota</taxon>
        <taxon>Fungi</taxon>
        <taxon>Dikarya</taxon>
        <taxon>Ascomycota</taxon>
        <taxon>Saccharomycotina</taxon>
        <taxon>Pichiomycetes</taxon>
        <taxon>Pichiales</taxon>
        <taxon>Pichiaceae</taxon>
        <taxon>Ogataea</taxon>
        <taxon>Ogataea/Candida clade</taxon>
    </lineage>
</organism>
<evidence type="ECO:0000313" key="1">
    <source>
        <dbReference type="EMBL" id="ODV84915.1"/>
    </source>
</evidence>
<keyword evidence="2" id="KW-1185">Reference proteome</keyword>
<sequence length="80" mass="9248">MMVNLQNHKSDDMYDLMQCDDEMRKGWIEVTLGWIYSAVSRLVKQQPPPSHEYNVARGRSGSLISEIINEMSFESDNVLL</sequence>
<protein>
    <submittedName>
        <fullName evidence="1">Uncharacterized protein</fullName>
    </submittedName>
</protein>
<accession>A0A1E4SZH6</accession>
<dbReference type="Proteomes" id="UP000094801">
    <property type="component" value="Unassembled WGS sequence"/>
</dbReference>
<reference evidence="2" key="1">
    <citation type="submission" date="2016-04" db="EMBL/GenBank/DDBJ databases">
        <title>Comparative genomics of biotechnologically important yeasts.</title>
        <authorList>
            <consortium name="DOE Joint Genome Institute"/>
            <person name="Riley R."/>
            <person name="Haridas S."/>
            <person name="Wolfe K.H."/>
            <person name="Lopes M.R."/>
            <person name="Hittinger C.T."/>
            <person name="Goker M."/>
            <person name="Salamov A."/>
            <person name="Wisecaver J."/>
            <person name="Long T.M."/>
            <person name="Aerts A.L."/>
            <person name="Barry K."/>
            <person name="Choi C."/>
            <person name="Clum A."/>
            <person name="Coughlan A.Y."/>
            <person name="Deshpande S."/>
            <person name="Douglass A.P."/>
            <person name="Hanson S.J."/>
            <person name="Klenk H.-P."/>
            <person name="Labutti K."/>
            <person name="Lapidus A."/>
            <person name="Lindquist E."/>
            <person name="Lipzen A."/>
            <person name="Meier-Kolthoff J.P."/>
            <person name="Ohm R.A."/>
            <person name="Otillar R.P."/>
            <person name="Pangilinan J."/>
            <person name="Peng Y."/>
            <person name="Rokas A."/>
            <person name="Rosa C.A."/>
            <person name="Scheuner C."/>
            <person name="Sibirny A.A."/>
            <person name="Slot J.C."/>
            <person name="Stielow J.B."/>
            <person name="Sun H."/>
            <person name="Kurtzman C.P."/>
            <person name="Blackwell M."/>
            <person name="Grigoriev I.V."/>
            <person name="Jeffries T.W."/>
        </authorList>
    </citation>
    <scope>NUCLEOTIDE SEQUENCE [LARGE SCALE GENOMIC DNA]</scope>
    <source>
        <strain evidence="2">NRRL YB-2248</strain>
    </source>
</reference>
<dbReference type="EMBL" id="KV453854">
    <property type="protein sequence ID" value="ODV84915.1"/>
    <property type="molecule type" value="Genomic_DNA"/>
</dbReference>
<gene>
    <name evidence="1" type="ORF">CANARDRAFT_28654</name>
</gene>
<evidence type="ECO:0000313" key="2">
    <source>
        <dbReference type="Proteomes" id="UP000094801"/>
    </source>
</evidence>
<dbReference type="AlphaFoldDB" id="A0A1E4SZH6"/>
<name>A0A1E4SZH6_9ASCO</name>
<proteinExistence type="predicted"/>